<sequence length="111" mass="12006">MPSQPGKTPSPNPSHHLNNSLSRLYLTSIPAFDTFPETFEPLCLYARSDSGGLGVSSTALPPSCPSHCFMMDTSIITVASRQSFAFSRDGALPFFPLPLPYPSKLIKQSDS</sequence>
<keyword evidence="2" id="KW-1185">Reference proteome</keyword>
<accession>A0A165PDK9</accession>
<reference evidence="1 2" key="1">
    <citation type="journal article" date="2016" name="Mol. Biol. Evol.">
        <title>Comparative Genomics of Early-Diverging Mushroom-Forming Fungi Provides Insights into the Origins of Lignocellulose Decay Capabilities.</title>
        <authorList>
            <person name="Nagy L.G."/>
            <person name="Riley R."/>
            <person name="Tritt A."/>
            <person name="Adam C."/>
            <person name="Daum C."/>
            <person name="Floudas D."/>
            <person name="Sun H."/>
            <person name="Yadav J.S."/>
            <person name="Pangilinan J."/>
            <person name="Larsson K.H."/>
            <person name="Matsuura K."/>
            <person name="Barry K."/>
            <person name="Labutti K."/>
            <person name="Kuo R."/>
            <person name="Ohm R.A."/>
            <person name="Bhattacharya S.S."/>
            <person name="Shirouzu T."/>
            <person name="Yoshinaga Y."/>
            <person name="Martin F.M."/>
            <person name="Grigoriev I.V."/>
            <person name="Hibbett D.S."/>
        </authorList>
    </citation>
    <scope>NUCLEOTIDE SEQUENCE [LARGE SCALE GENOMIC DNA]</scope>
    <source>
        <strain evidence="1 2">HHB14362 ss-1</strain>
    </source>
</reference>
<protein>
    <submittedName>
        <fullName evidence="1">Uncharacterized protein</fullName>
    </submittedName>
</protein>
<evidence type="ECO:0000313" key="1">
    <source>
        <dbReference type="EMBL" id="KZT20886.1"/>
    </source>
</evidence>
<name>A0A165PDK9_9AGAM</name>
<gene>
    <name evidence="1" type="ORF">NEOLEDRAFT_1182206</name>
</gene>
<dbReference type="Proteomes" id="UP000076761">
    <property type="component" value="Unassembled WGS sequence"/>
</dbReference>
<dbReference type="AlphaFoldDB" id="A0A165PDK9"/>
<organism evidence="1 2">
    <name type="scientific">Neolentinus lepideus HHB14362 ss-1</name>
    <dbReference type="NCBI Taxonomy" id="1314782"/>
    <lineage>
        <taxon>Eukaryota</taxon>
        <taxon>Fungi</taxon>
        <taxon>Dikarya</taxon>
        <taxon>Basidiomycota</taxon>
        <taxon>Agaricomycotina</taxon>
        <taxon>Agaricomycetes</taxon>
        <taxon>Gloeophyllales</taxon>
        <taxon>Gloeophyllaceae</taxon>
        <taxon>Neolentinus</taxon>
    </lineage>
</organism>
<proteinExistence type="predicted"/>
<dbReference type="EMBL" id="KV425614">
    <property type="protein sequence ID" value="KZT20886.1"/>
    <property type="molecule type" value="Genomic_DNA"/>
</dbReference>
<evidence type="ECO:0000313" key="2">
    <source>
        <dbReference type="Proteomes" id="UP000076761"/>
    </source>
</evidence>
<dbReference type="InParanoid" id="A0A165PDK9"/>